<dbReference type="AlphaFoldDB" id="A0A857JJD3"/>
<accession>A0A857JJD3</accession>
<dbReference type="Proteomes" id="UP000464524">
    <property type="component" value="Chromosome"/>
</dbReference>
<dbReference type="OrthoDB" id="2886949at2"/>
<organism evidence="1 2">
    <name type="scientific">Paraglaciecola mesophila</name>
    <dbReference type="NCBI Taxonomy" id="197222"/>
    <lineage>
        <taxon>Bacteria</taxon>
        <taxon>Pseudomonadati</taxon>
        <taxon>Pseudomonadota</taxon>
        <taxon>Gammaproteobacteria</taxon>
        <taxon>Alteromonadales</taxon>
        <taxon>Alteromonadaceae</taxon>
        <taxon>Paraglaciecola</taxon>
    </lineage>
</organism>
<dbReference type="KEGG" id="pmes:FX988_01587"/>
<evidence type="ECO:0008006" key="3">
    <source>
        <dbReference type="Google" id="ProtNLM"/>
    </source>
</evidence>
<dbReference type="EMBL" id="CP047656">
    <property type="protein sequence ID" value="QHJ11358.1"/>
    <property type="molecule type" value="Genomic_DNA"/>
</dbReference>
<dbReference type="SUPFAM" id="SSF51182">
    <property type="entry name" value="RmlC-like cupins"/>
    <property type="match status" value="1"/>
</dbReference>
<reference evidence="1 2" key="1">
    <citation type="submission" date="2019-12" db="EMBL/GenBank/DDBJ databases">
        <title>Genome sequencing and assembly of endphytes of Porphyra tenera.</title>
        <authorList>
            <person name="Park J.M."/>
            <person name="Shin R."/>
            <person name="Jo S.H."/>
        </authorList>
    </citation>
    <scope>NUCLEOTIDE SEQUENCE [LARGE SCALE GENOMIC DNA]</scope>
    <source>
        <strain evidence="1 2">GPM4</strain>
    </source>
</reference>
<proteinExistence type="predicted"/>
<gene>
    <name evidence="1" type="ORF">FX988_01587</name>
</gene>
<dbReference type="RefSeq" id="WP_160179112.1">
    <property type="nucleotide sequence ID" value="NZ_CP047656.1"/>
</dbReference>
<dbReference type="CDD" id="cd20299">
    <property type="entry name" value="cupin_YP766765-like"/>
    <property type="match status" value="1"/>
</dbReference>
<dbReference type="InterPro" id="IPR011051">
    <property type="entry name" value="RmlC_Cupin_sf"/>
</dbReference>
<name>A0A857JJD3_9ALTE</name>
<sequence length="115" mass="12689">MQVTKIKDAKPYEAKLHWDVSALRLQGLEASKLESFSCSLSYFLPGGGCNWSSSPNEKVYVVLDGQATILTKEGDKEITTELGKLDSCVIGYNEERSVENRTNQVVTMLVIVSNS</sequence>
<dbReference type="InterPro" id="IPR014710">
    <property type="entry name" value="RmlC-like_jellyroll"/>
</dbReference>
<keyword evidence="2" id="KW-1185">Reference proteome</keyword>
<dbReference type="Gene3D" id="2.60.120.10">
    <property type="entry name" value="Jelly Rolls"/>
    <property type="match status" value="1"/>
</dbReference>
<evidence type="ECO:0000313" key="2">
    <source>
        <dbReference type="Proteomes" id="UP000464524"/>
    </source>
</evidence>
<evidence type="ECO:0000313" key="1">
    <source>
        <dbReference type="EMBL" id="QHJ11358.1"/>
    </source>
</evidence>
<protein>
    <recommendedName>
        <fullName evidence="3">Cupin 2 conserved barrel domain-containing protein</fullName>
    </recommendedName>
</protein>